<sequence length="1200" mass="123934">MDFPNVGVFRGERAPIALRRIANCTCWATSRRDGRPMKTRPFSTPTWPGSRLMGLIALATGLALVSTALPAVTAPAFALSCTITGTAGNDVLRGTSGDDVICGGNGSDTIDGSGGNDTLYGGGGSDVLSGGDGDDVLSGENEHDVLFGQAGNDTLSGGSSADKLDGGEGDDSLDGGNDVDTLQGGAGNDVVNGRLGDDVLDGGPGTDQLIGENGADSMYGGFGNDSLLGGLGNDALYGGPGNDNLNGDKGKNTCDGGAGINVFAGCSTTVNPGGPDPAGEWADTDADGVVDAIEIRAGTDLLKADTDTDGLADGAELQSITDPTKADTDRNGISDAADDPDADGLTTADELGRGTKAGEPDTDGDSLTDGQEVAGGSNPLAVDSDLDGLSDSEEVALGSNPTVVDSDENGIADGDDSFAKNVLAAESAASYEARGLGKAVLSVSLSVSDDERLNDVPGQRAPPIEIDAPLALEPGTLTIPFDTADLDPGANLAVLRFNNGTQTFEFPADQAVDLERGIATVQTPDGGIISAQRSAQTRPADWAELDSGAGIPEAEAVSGSRFSQTLATAAPATPTSQFVIVDVDEFDAIWASEIATPRGGNASGNIDVVLTLDSSGSMSWNDPGGARKTASKSFVDSLRTGDQAAVVDFDYSASVYQSMTTDFDAVKAAIDRVDDSGGTNLSAGMDAALNELDTNSDSTHQRVIVFLTDGDGYYDESSTMRAAASDTTVYTVGLGYGTNTALLSSIAASTGGKFYYVPDASGLTDVFAGIGSDTGEPDADGDGLADTAETSGWRDGSGRVFHTDPNDADTDNDGLSDGEEAGQLTTGGAFGRGTYYGAFSDPTRADTDGDTLSDLYERAEGLSAWKADLDHDGLNDAQETQTHSTEAFSDDTDVDGYTDTWEIDHASEGFDPLILDYQTSILEYIGEFSRGALCGDITNVGPFCEGQSLAYLAGNISSGVVFIGDIRDALAGVVNLDFISTAFSVAALIPIGGDIAAGIKKTEKFIKVADEIPSGAALRSSMKDLGKSTADKMDLLRKVSPTAVTKLTTAGLPDADIVRLASRMISAKHFDDMVKAANDVKKAPNTYRLEKDAENFLRSITPGALPRQIRSTASTGEIRYYDVLDPATGRAMEIKHGRARDVGRAASQAERETIMKSDSKSGVEIVEWQFFTSYNNTVGPDVALLERLERLGIPFTLWVA</sequence>
<name>A0A4R8ZIE3_9MICO</name>
<gene>
    <name evidence="7" type="ORF">E3T27_01835</name>
</gene>
<dbReference type="CDD" id="cd00198">
    <property type="entry name" value="vWFA"/>
    <property type="match status" value="1"/>
</dbReference>
<dbReference type="SUPFAM" id="SSF53300">
    <property type="entry name" value="vWA-like"/>
    <property type="match status" value="1"/>
</dbReference>
<evidence type="ECO:0000259" key="6">
    <source>
        <dbReference type="PROSITE" id="PS50234"/>
    </source>
</evidence>
<dbReference type="GO" id="GO:0005576">
    <property type="term" value="C:extracellular region"/>
    <property type="evidence" value="ECO:0007669"/>
    <property type="project" value="UniProtKB-SubCell"/>
</dbReference>
<evidence type="ECO:0000256" key="2">
    <source>
        <dbReference type="ARBA" id="ARBA00022525"/>
    </source>
</evidence>
<dbReference type="Pfam" id="PF18884">
    <property type="entry name" value="TSP3_bac"/>
    <property type="match status" value="4"/>
</dbReference>
<feature type="compositionally biased region" description="Basic and acidic residues" evidence="5">
    <location>
        <begin position="350"/>
        <end position="359"/>
    </location>
</feature>
<dbReference type="InterPro" id="IPR001343">
    <property type="entry name" value="Hemolysn_Ca-bd"/>
</dbReference>
<dbReference type="EMBL" id="SOGT01000002">
    <property type="protein sequence ID" value="TFD28657.1"/>
    <property type="molecule type" value="Genomic_DNA"/>
</dbReference>
<dbReference type="PROSITE" id="PS00330">
    <property type="entry name" value="HEMOLYSIN_CALCIUM"/>
    <property type="match status" value="5"/>
</dbReference>
<keyword evidence="4" id="KW-0106">Calcium</keyword>
<dbReference type="GO" id="GO:0005509">
    <property type="term" value="F:calcium ion binding"/>
    <property type="evidence" value="ECO:0007669"/>
    <property type="project" value="InterPro"/>
</dbReference>
<evidence type="ECO:0000313" key="7">
    <source>
        <dbReference type="EMBL" id="TFD28657.1"/>
    </source>
</evidence>
<evidence type="ECO:0000256" key="4">
    <source>
        <dbReference type="ARBA" id="ARBA00022837"/>
    </source>
</evidence>
<comment type="subcellular location">
    <subcellularLocation>
        <location evidence="1">Secreted</location>
    </subcellularLocation>
</comment>
<dbReference type="InterPro" id="IPR018511">
    <property type="entry name" value="Hemolysin-typ_Ca-bd_CS"/>
</dbReference>
<proteinExistence type="predicted"/>
<organism evidence="7 8">
    <name type="scientific">Cryobacterium lyxosi</name>
    <dbReference type="NCBI Taxonomy" id="1259228"/>
    <lineage>
        <taxon>Bacteria</taxon>
        <taxon>Bacillati</taxon>
        <taxon>Actinomycetota</taxon>
        <taxon>Actinomycetes</taxon>
        <taxon>Micrococcales</taxon>
        <taxon>Microbacteriaceae</taxon>
        <taxon>Cryobacterium</taxon>
    </lineage>
</organism>
<evidence type="ECO:0000256" key="1">
    <source>
        <dbReference type="ARBA" id="ARBA00004613"/>
    </source>
</evidence>
<protein>
    <submittedName>
        <fullName evidence="7">VWA domain-containing protein</fullName>
    </submittedName>
</protein>
<feature type="compositionally biased region" description="Gly residues" evidence="5">
    <location>
        <begin position="112"/>
        <end position="125"/>
    </location>
</feature>
<dbReference type="PANTHER" id="PTHR38340:SF1">
    <property type="entry name" value="S-LAYER PROTEIN"/>
    <property type="match status" value="1"/>
</dbReference>
<keyword evidence="3" id="KW-0732">Signal</keyword>
<evidence type="ECO:0000313" key="8">
    <source>
        <dbReference type="Proteomes" id="UP000298424"/>
    </source>
</evidence>
<evidence type="ECO:0000256" key="3">
    <source>
        <dbReference type="ARBA" id="ARBA00022729"/>
    </source>
</evidence>
<reference evidence="7 8" key="1">
    <citation type="submission" date="2019-03" db="EMBL/GenBank/DDBJ databases">
        <title>Genomics of glacier-inhabiting Cryobacterium strains.</title>
        <authorList>
            <person name="Liu Q."/>
            <person name="Xin Y.-H."/>
        </authorList>
    </citation>
    <scope>NUCLEOTIDE SEQUENCE [LARGE SCALE GENOMIC DNA]</scope>
    <source>
        <strain evidence="7 8">TMT1-1</strain>
    </source>
</reference>
<feature type="region of interest" description="Disordered" evidence="5">
    <location>
        <begin position="773"/>
        <end position="829"/>
    </location>
</feature>
<dbReference type="Pfam" id="PF00353">
    <property type="entry name" value="HemolysinCabind"/>
    <property type="match status" value="4"/>
</dbReference>
<dbReference type="InterPro" id="IPR011049">
    <property type="entry name" value="Serralysin-like_metalloprot_C"/>
</dbReference>
<feature type="region of interest" description="Disordered" evidence="5">
    <location>
        <begin position="313"/>
        <end position="386"/>
    </location>
</feature>
<dbReference type="AlphaFoldDB" id="A0A4R8ZIE3"/>
<accession>A0A4R8ZIE3</accession>
<comment type="caution">
    <text evidence="7">The sequence shown here is derived from an EMBL/GenBank/DDBJ whole genome shotgun (WGS) entry which is preliminary data.</text>
</comment>
<dbReference type="OrthoDB" id="140937at2"/>
<evidence type="ECO:0000256" key="5">
    <source>
        <dbReference type="SAM" id="MobiDB-lite"/>
    </source>
</evidence>
<dbReference type="InterPro" id="IPR018247">
    <property type="entry name" value="EF_Hand_1_Ca_BS"/>
</dbReference>
<dbReference type="InterPro" id="IPR050557">
    <property type="entry name" value="RTX_toxin/Mannuronan_C5-epim"/>
</dbReference>
<feature type="domain" description="VWFA" evidence="6">
    <location>
        <begin position="607"/>
        <end position="770"/>
    </location>
</feature>
<feature type="compositionally biased region" description="Acidic residues" evidence="5">
    <location>
        <begin position="806"/>
        <end position="820"/>
    </location>
</feature>
<dbReference type="Pfam" id="PF00092">
    <property type="entry name" value="VWA"/>
    <property type="match status" value="1"/>
</dbReference>
<dbReference type="InterPro" id="IPR036465">
    <property type="entry name" value="vWFA_dom_sf"/>
</dbReference>
<dbReference type="SMART" id="SM00327">
    <property type="entry name" value="VWA"/>
    <property type="match status" value="1"/>
</dbReference>
<dbReference type="PANTHER" id="PTHR38340">
    <property type="entry name" value="S-LAYER PROTEIN"/>
    <property type="match status" value="1"/>
</dbReference>
<dbReference type="PROSITE" id="PS00018">
    <property type="entry name" value="EF_HAND_1"/>
    <property type="match status" value="1"/>
</dbReference>
<dbReference type="Gene3D" id="3.40.50.410">
    <property type="entry name" value="von Willebrand factor, type A domain"/>
    <property type="match status" value="1"/>
</dbReference>
<dbReference type="CDD" id="cd20742">
    <property type="entry name" value="FIX_vWA-like"/>
    <property type="match status" value="1"/>
</dbReference>
<dbReference type="InterPro" id="IPR059100">
    <property type="entry name" value="TSP3_bac"/>
</dbReference>
<keyword evidence="8" id="KW-1185">Reference proteome</keyword>
<dbReference type="SUPFAM" id="SSF51120">
    <property type="entry name" value="beta-Roll"/>
    <property type="match status" value="2"/>
</dbReference>
<dbReference type="PROSITE" id="PS50234">
    <property type="entry name" value="VWFA"/>
    <property type="match status" value="1"/>
</dbReference>
<dbReference type="InterPro" id="IPR002035">
    <property type="entry name" value="VWF_A"/>
</dbReference>
<dbReference type="PRINTS" id="PR00313">
    <property type="entry name" value="CABNDNGRPT"/>
</dbReference>
<dbReference type="Gene3D" id="2.150.10.10">
    <property type="entry name" value="Serralysin-like metalloprotease, C-terminal"/>
    <property type="match status" value="3"/>
</dbReference>
<feature type="region of interest" description="Disordered" evidence="5">
    <location>
        <begin position="112"/>
        <end position="212"/>
    </location>
</feature>
<keyword evidence="2" id="KW-0964">Secreted</keyword>
<dbReference type="Proteomes" id="UP000298424">
    <property type="component" value="Unassembled WGS sequence"/>
</dbReference>